<evidence type="ECO:0000313" key="1">
    <source>
        <dbReference type="EMBL" id="KAJ1673557.1"/>
    </source>
</evidence>
<organism evidence="1 2">
    <name type="scientific">Spiromyces aspiralis</name>
    <dbReference type="NCBI Taxonomy" id="68401"/>
    <lineage>
        <taxon>Eukaryota</taxon>
        <taxon>Fungi</taxon>
        <taxon>Fungi incertae sedis</taxon>
        <taxon>Zoopagomycota</taxon>
        <taxon>Kickxellomycotina</taxon>
        <taxon>Kickxellomycetes</taxon>
        <taxon>Kickxellales</taxon>
        <taxon>Kickxellaceae</taxon>
        <taxon>Spiromyces</taxon>
    </lineage>
</organism>
<name>A0ACC1HE73_9FUNG</name>
<dbReference type="Proteomes" id="UP001145114">
    <property type="component" value="Unassembled WGS sequence"/>
</dbReference>
<protein>
    <submittedName>
        <fullName evidence="1">Uncharacterized protein</fullName>
    </submittedName>
</protein>
<keyword evidence="2" id="KW-1185">Reference proteome</keyword>
<evidence type="ECO:0000313" key="2">
    <source>
        <dbReference type="Proteomes" id="UP001145114"/>
    </source>
</evidence>
<dbReference type="EMBL" id="JAMZIH010006807">
    <property type="protein sequence ID" value="KAJ1673557.1"/>
    <property type="molecule type" value="Genomic_DNA"/>
</dbReference>
<accession>A0ACC1HE73</accession>
<gene>
    <name evidence="1" type="ORF">EV182_005004</name>
</gene>
<sequence>MTVVASSLASTGNDSSRQVLKLIVAAAQNNGIGRKGTLPWTLKSEMAYFTKMTRTVRLPAALRGLQVANDSGGDVCISMDGTEKRVLNACIMGRHSWESIPLRYRPLNHRYNIVLTSNPGLLAGETSPLVARAADLRDALSHIEHINSDPATGIFINDVFVIGGHAVYKAAMHSPNPVEIFMTRVQFSEADTCDVFFPEIPKDSFTHQSFAELQARVPFKVQEGKLTEDNLEYEHQLFTKP</sequence>
<comment type="caution">
    <text evidence="1">The sequence shown here is derived from an EMBL/GenBank/DDBJ whole genome shotgun (WGS) entry which is preliminary data.</text>
</comment>
<proteinExistence type="predicted"/>
<reference evidence="1" key="1">
    <citation type="submission" date="2022-06" db="EMBL/GenBank/DDBJ databases">
        <title>Phylogenomic reconstructions and comparative analyses of Kickxellomycotina fungi.</title>
        <authorList>
            <person name="Reynolds N.K."/>
            <person name="Stajich J.E."/>
            <person name="Barry K."/>
            <person name="Grigoriev I.V."/>
            <person name="Crous P."/>
            <person name="Smith M.E."/>
        </authorList>
    </citation>
    <scope>NUCLEOTIDE SEQUENCE</scope>
    <source>
        <strain evidence="1">RSA 2271</strain>
    </source>
</reference>